<protein>
    <submittedName>
        <fullName evidence="2">Oidioi.mRNA.OKI2018_I69.PAR.g9534.t1.cds</fullName>
    </submittedName>
</protein>
<reference evidence="2 3" key="1">
    <citation type="submission" date="2021-04" db="EMBL/GenBank/DDBJ databases">
        <authorList>
            <person name="Bliznina A."/>
        </authorList>
    </citation>
    <scope>NUCLEOTIDE SEQUENCE [LARGE SCALE GENOMIC DNA]</scope>
</reference>
<accession>A0ABN7RQB3</accession>
<proteinExistence type="predicted"/>
<evidence type="ECO:0000313" key="3">
    <source>
        <dbReference type="Proteomes" id="UP001158576"/>
    </source>
</evidence>
<organism evidence="2 3">
    <name type="scientific">Oikopleura dioica</name>
    <name type="common">Tunicate</name>
    <dbReference type="NCBI Taxonomy" id="34765"/>
    <lineage>
        <taxon>Eukaryota</taxon>
        <taxon>Metazoa</taxon>
        <taxon>Chordata</taxon>
        <taxon>Tunicata</taxon>
        <taxon>Appendicularia</taxon>
        <taxon>Copelata</taxon>
        <taxon>Oikopleuridae</taxon>
        <taxon>Oikopleura</taxon>
    </lineage>
</organism>
<feature type="region of interest" description="Disordered" evidence="1">
    <location>
        <begin position="198"/>
        <end position="228"/>
    </location>
</feature>
<sequence length="228" mass="25978">MSRRSGYQSYNMPSVESHKLGRRRRYVPINDRVMDLCEDFLPEDRVYYNGSNSNLPEDAHKLYDTFNGDDRDFFNSGRAKFFQAAQNPQSVFADLDGNSGEIRECIKVMPDGRRVKERTVTSYEDLDEPIIEAQQSAQQVNAEPPKPMTPMEIMFATQAAMKETLQNALNTNSKCHLTGSSIDRLSHLAGVGPVRNEQNFEDRFEPEEQARDYSSAPSRDVKINVLRG</sequence>
<dbReference type="EMBL" id="OU015568">
    <property type="protein sequence ID" value="CAG5080299.1"/>
    <property type="molecule type" value="Genomic_DNA"/>
</dbReference>
<keyword evidence="3" id="KW-1185">Reference proteome</keyword>
<dbReference type="Proteomes" id="UP001158576">
    <property type="component" value="Chromosome PAR"/>
</dbReference>
<name>A0ABN7RQB3_OIKDI</name>
<evidence type="ECO:0000313" key="2">
    <source>
        <dbReference type="EMBL" id="CAG5080299.1"/>
    </source>
</evidence>
<evidence type="ECO:0000256" key="1">
    <source>
        <dbReference type="SAM" id="MobiDB-lite"/>
    </source>
</evidence>
<feature type="compositionally biased region" description="Basic and acidic residues" evidence="1">
    <location>
        <begin position="198"/>
        <end position="211"/>
    </location>
</feature>
<gene>
    <name evidence="2" type="ORF">OKIOD_LOCUS1092</name>
</gene>